<feature type="compositionally biased region" description="Low complexity" evidence="1">
    <location>
        <begin position="394"/>
        <end position="408"/>
    </location>
</feature>
<organism evidence="2 3">
    <name type="scientific">Puccinia graminis f. sp. tritici</name>
    <dbReference type="NCBI Taxonomy" id="56615"/>
    <lineage>
        <taxon>Eukaryota</taxon>
        <taxon>Fungi</taxon>
        <taxon>Dikarya</taxon>
        <taxon>Basidiomycota</taxon>
        <taxon>Pucciniomycotina</taxon>
        <taxon>Pucciniomycetes</taxon>
        <taxon>Pucciniales</taxon>
        <taxon>Pucciniaceae</taxon>
        <taxon>Puccinia</taxon>
    </lineage>
</organism>
<feature type="compositionally biased region" description="Basic residues" evidence="1">
    <location>
        <begin position="580"/>
        <end position="591"/>
    </location>
</feature>
<name>A0A5B0RW40_PUCGR</name>
<feature type="compositionally biased region" description="Low complexity" evidence="1">
    <location>
        <begin position="97"/>
        <end position="115"/>
    </location>
</feature>
<proteinExistence type="predicted"/>
<feature type="compositionally biased region" description="Polar residues" evidence="1">
    <location>
        <begin position="623"/>
        <end position="632"/>
    </location>
</feature>
<feature type="compositionally biased region" description="Low complexity" evidence="1">
    <location>
        <begin position="295"/>
        <end position="312"/>
    </location>
</feature>
<feature type="compositionally biased region" description="Low complexity" evidence="1">
    <location>
        <begin position="368"/>
        <end position="378"/>
    </location>
</feature>
<accession>A0A5B0RW40</accession>
<feature type="region of interest" description="Disordered" evidence="1">
    <location>
        <begin position="617"/>
        <end position="698"/>
    </location>
</feature>
<feature type="region of interest" description="Disordered" evidence="1">
    <location>
        <begin position="17"/>
        <end position="215"/>
    </location>
</feature>
<dbReference type="Proteomes" id="UP000325313">
    <property type="component" value="Unassembled WGS sequence"/>
</dbReference>
<gene>
    <name evidence="2" type="ORF">PGTUg99_033820</name>
</gene>
<sequence length="698" mass="73321">MHRLDRFDDLLNRLRKSTLEKENPFPSIHAPKPKPPSPPKQIFSPQELQELPTEQISVEPLPDPKNPPSKHTHSFSNNKSPLSTPPQPPSSVIVNLSSSSSSSSTTTTTTTTTTTNTPLDQPSASPSPEAAVATTTTTTLTSPLSSSTENSKLDWASLVEAARQSDAEEDQLPDLTEWATSPNHHNLSPSQEQPNKNIIPPTDPDTLAPPGAQLNVQSREEIVGALGRLVKIQLGGAIQSSSSAVKSTDRSEDPSTLTRPPPTTTITPPAASDADNNEYTKTSKPDSHASTASVSQRRQLLQSPLSSSSRLLNQKQKQSIARLIMPVSPVPSSSSSSASPSSSSATTTTTTTNINTNVAANLIDSSSSLTPTPVSSHSRPIHPPLVPSSKTTLPPAAGSSSSCSTGPSHLVGGSLSLNDQSSAPRKDLPVRLVDSVALRLVSGRLSSNAKSTPSSHTVDHLKARSSGPDPCTSTASDHLVGPVKLEQPLASPDVSSAHLPDSSSSVKLAKKKVMEKKLGQRSLADPSSSVLPAPATHPGVDLASNILKDSPDPPIVSSTCSSSNGMSTGVSSCIAGDGKKMRKPRREKKAKVGGGIMNGEIKNGEIKNGEIKKKVFMKEEQGQLGTANQNNLALPHHHPSHPTTTTTSVSSTSKSPPPPSHDLHLRHPARLAPRPSKNSNRPSIHLFDKLTGGGLLKS</sequence>
<feature type="compositionally biased region" description="Polar residues" evidence="1">
    <location>
        <begin position="445"/>
        <end position="456"/>
    </location>
</feature>
<dbReference type="AlphaFoldDB" id="A0A5B0RW40"/>
<feature type="compositionally biased region" description="Polar residues" evidence="1">
    <location>
        <begin position="178"/>
        <end position="196"/>
    </location>
</feature>
<feature type="region of interest" description="Disordered" evidence="1">
    <location>
        <begin position="572"/>
        <end position="599"/>
    </location>
</feature>
<evidence type="ECO:0000256" key="1">
    <source>
        <dbReference type="SAM" id="MobiDB-lite"/>
    </source>
</evidence>
<evidence type="ECO:0000313" key="2">
    <source>
        <dbReference type="EMBL" id="KAA1129662.1"/>
    </source>
</evidence>
<feature type="region of interest" description="Disordered" evidence="1">
    <location>
        <begin position="517"/>
        <end position="536"/>
    </location>
</feature>
<feature type="compositionally biased region" description="Low complexity" evidence="1">
    <location>
        <begin position="326"/>
        <end position="353"/>
    </location>
</feature>
<feature type="compositionally biased region" description="Low complexity" evidence="1">
    <location>
        <begin position="254"/>
        <end position="269"/>
    </location>
</feature>
<feature type="region of interest" description="Disordered" evidence="1">
    <location>
        <begin position="445"/>
        <end position="477"/>
    </location>
</feature>
<protein>
    <submittedName>
        <fullName evidence="2">Uncharacterized protein</fullName>
    </submittedName>
</protein>
<feature type="compositionally biased region" description="Low complexity" evidence="1">
    <location>
        <begin position="122"/>
        <end position="150"/>
    </location>
</feature>
<feature type="region of interest" description="Disordered" evidence="1">
    <location>
        <begin position="237"/>
        <end position="353"/>
    </location>
</feature>
<dbReference type="EMBL" id="VDEP01000136">
    <property type="protein sequence ID" value="KAA1129662.1"/>
    <property type="molecule type" value="Genomic_DNA"/>
</dbReference>
<evidence type="ECO:0000313" key="3">
    <source>
        <dbReference type="Proteomes" id="UP000325313"/>
    </source>
</evidence>
<feature type="compositionally biased region" description="Low complexity" evidence="1">
    <location>
        <begin position="641"/>
        <end position="654"/>
    </location>
</feature>
<comment type="caution">
    <text evidence="2">The sequence shown here is derived from an EMBL/GenBank/DDBJ whole genome shotgun (WGS) entry which is preliminary data.</text>
</comment>
<reference evidence="2 3" key="1">
    <citation type="submission" date="2019-05" db="EMBL/GenBank/DDBJ databases">
        <title>Emergence of the Ug99 lineage of the wheat stem rust pathogen through somatic hybridization.</title>
        <authorList>
            <person name="Li F."/>
            <person name="Upadhyaya N.M."/>
            <person name="Sperschneider J."/>
            <person name="Matny O."/>
            <person name="Nguyen-Phuc H."/>
            <person name="Mago R."/>
            <person name="Raley C."/>
            <person name="Miller M.E."/>
            <person name="Silverstein K.A.T."/>
            <person name="Henningsen E."/>
            <person name="Hirsch C.D."/>
            <person name="Visser B."/>
            <person name="Pretorius Z.A."/>
            <person name="Steffenson B.J."/>
            <person name="Schwessinger B."/>
            <person name="Dodds P.N."/>
            <person name="Figueroa M."/>
        </authorList>
    </citation>
    <scope>NUCLEOTIDE SEQUENCE [LARGE SCALE GENOMIC DNA]</scope>
    <source>
        <strain evidence="2 3">Ug99</strain>
    </source>
</reference>
<feature type="region of interest" description="Disordered" evidence="1">
    <location>
        <begin position="368"/>
        <end position="424"/>
    </location>
</feature>